<keyword evidence="3 8" id="KW-0812">Transmembrane</keyword>
<dbReference type="Proteomes" id="UP001333110">
    <property type="component" value="Unassembled WGS sequence"/>
</dbReference>
<dbReference type="PANTHER" id="PTHR11616:SF318">
    <property type="entry name" value="TRANSPORTER"/>
    <property type="match status" value="1"/>
</dbReference>
<dbReference type="InterPro" id="IPR000175">
    <property type="entry name" value="Na/ntran_symport"/>
</dbReference>
<feature type="binding site" evidence="6">
    <location>
        <position position="59"/>
    </location>
    <ligand>
        <name>Na(+)</name>
        <dbReference type="ChEBI" id="CHEBI:29101"/>
        <label>1</label>
    </ligand>
</feature>
<dbReference type="GO" id="GO:0005283">
    <property type="term" value="F:amino acid:sodium symporter activity"/>
    <property type="evidence" value="ECO:0007669"/>
    <property type="project" value="TreeGrafter"/>
</dbReference>
<evidence type="ECO:0000256" key="9">
    <source>
        <dbReference type="SAM" id="MobiDB-lite"/>
    </source>
</evidence>
<feature type="transmembrane region" description="Helical" evidence="10">
    <location>
        <begin position="122"/>
        <end position="148"/>
    </location>
</feature>
<keyword evidence="6" id="KW-0915">Sodium</keyword>
<name>A0AAN7NKK1_MYCAM</name>
<dbReference type="PROSITE" id="PS00610">
    <property type="entry name" value="NA_NEUROTRAN_SYMP_1"/>
    <property type="match status" value="1"/>
</dbReference>
<feature type="transmembrane region" description="Helical" evidence="10">
    <location>
        <begin position="494"/>
        <end position="519"/>
    </location>
</feature>
<dbReference type="GO" id="GO:0046872">
    <property type="term" value="F:metal ion binding"/>
    <property type="evidence" value="ECO:0007669"/>
    <property type="project" value="UniProtKB-KW"/>
</dbReference>
<feature type="transmembrane region" description="Helical" evidence="10">
    <location>
        <begin position="321"/>
        <end position="338"/>
    </location>
</feature>
<dbReference type="EMBL" id="JAUNZN010000001">
    <property type="protein sequence ID" value="KAK4829183.1"/>
    <property type="molecule type" value="Genomic_DNA"/>
</dbReference>
<sequence>MLCSPPQVNIFQMEGPTADPTSQPWPGPQPQPETLAPSLPRETWASKYEFLLSCLGYCVGLGNVWRFPYLCYRNGGGVFLIPYFVMLLVTGLPLFLMELSLGQYGAAGPITVWKCCPLLKGVGVAMLIVSSLVSLYYNVIIAWAFYYLGSSFQSPLPWSCNAPRNAELCQQKRRVRLGLGPGPGGTSGTVAAVVTVTCRGCVLQNASGSAGGVSASEVFWNERVLGVTHSSGLGDPGPVQGPLALCLLAAWILLFLCMLKGIRSSGKVVYFTATFPYLVILILVIRGATLDGSLNGVRFYLSSDWSRLQSAQVWSDAASQIFYSLGIGFGGLLSMASYNKFDNNVIRDTLVIAIGNCCTSFFAGFAIFSVLGHMAWRKQVPVGSVADSGPGLAFVAYPEALSLLPGSPFWSILFFLMLFTLGVDTLVIVTLGSPMSCPVPGLGVPGTPRLGHADGTVCVGQEHEDGAGFGNIEGITTAILDEFPALRDWKRKTALLGALCISFYLLGLLLVTQGGIFWFTLIDTYSTGFGLIVVALFMCLGIAFCYGVNQFCQDIVDMICRCPPWCSHMLGYFKVCWAFFTPCLLLVSTERPPGAGGQGGKSSSPSISPFLWEGQRLPWVWSGAAPVPAPSRASRWLLEGVWGGPGGPWGAQPCQDPWGQAVLQPHVAPACSALQFTLIYTFLDMYGVPLRYGTYEYPAWGTSLGVCMGVLTCLQIPLWATVALCRESGTLSDVSVRGGMGDGAGAGIGAGAEWGCPGAGDGAGEASDGAEAMLSLPQERKRTGAAGLGREVGPERGGSGQPLLTLAHPQRFQKATEPLRSWRTATARDVAGDVIDVPFTITLTGSDFTAPPHGGSEA</sequence>
<evidence type="ECO:0000256" key="5">
    <source>
        <dbReference type="ARBA" id="ARBA00023136"/>
    </source>
</evidence>
<evidence type="ECO:0000256" key="10">
    <source>
        <dbReference type="SAM" id="Phobius"/>
    </source>
</evidence>
<evidence type="ECO:0000256" key="8">
    <source>
        <dbReference type="RuleBase" id="RU003732"/>
    </source>
</evidence>
<feature type="transmembrane region" description="Helical" evidence="10">
    <location>
        <begin position="50"/>
        <end position="68"/>
    </location>
</feature>
<comment type="similarity">
    <text evidence="8">Belongs to the sodium:neurotransmitter symporter (SNF) (TC 2.A.22) family.</text>
</comment>
<feature type="binding site" evidence="6">
    <location>
        <position position="324"/>
    </location>
    <ligand>
        <name>Na(+)</name>
        <dbReference type="ChEBI" id="CHEBI:29101"/>
        <label>1</label>
    </ligand>
</feature>
<dbReference type="GO" id="GO:0005886">
    <property type="term" value="C:plasma membrane"/>
    <property type="evidence" value="ECO:0007669"/>
    <property type="project" value="TreeGrafter"/>
</dbReference>
<accession>A0AAN7NKK1</accession>
<evidence type="ECO:0000256" key="1">
    <source>
        <dbReference type="ARBA" id="ARBA00004141"/>
    </source>
</evidence>
<feature type="region of interest" description="Disordered" evidence="9">
    <location>
        <begin position="17"/>
        <end position="36"/>
    </location>
</feature>
<feature type="transmembrane region" description="Helical" evidence="10">
    <location>
        <begin position="239"/>
        <end position="259"/>
    </location>
</feature>
<evidence type="ECO:0000256" key="6">
    <source>
        <dbReference type="PIRSR" id="PIRSR600175-1"/>
    </source>
</evidence>
<comment type="subcellular location">
    <subcellularLocation>
        <location evidence="1">Membrane</location>
        <topology evidence="1">Multi-pass membrane protein</topology>
    </subcellularLocation>
</comment>
<protein>
    <recommendedName>
        <fullName evidence="8">Transporter</fullName>
    </recommendedName>
</protein>
<evidence type="ECO:0000313" key="11">
    <source>
        <dbReference type="EMBL" id="KAK4829183.1"/>
    </source>
</evidence>
<evidence type="ECO:0000256" key="2">
    <source>
        <dbReference type="ARBA" id="ARBA00022448"/>
    </source>
</evidence>
<feature type="transmembrane region" description="Helical" evidence="10">
    <location>
        <begin position="525"/>
        <end position="548"/>
    </location>
</feature>
<dbReference type="SUPFAM" id="SSF161070">
    <property type="entry name" value="SNF-like"/>
    <property type="match status" value="2"/>
</dbReference>
<keyword evidence="4 10" id="KW-1133">Transmembrane helix</keyword>
<dbReference type="GO" id="GO:0089718">
    <property type="term" value="P:amino acid import across plasma membrane"/>
    <property type="evidence" value="ECO:0007669"/>
    <property type="project" value="TreeGrafter"/>
</dbReference>
<keyword evidence="7" id="KW-1015">Disulfide bond</keyword>
<feature type="transmembrane region" description="Helical" evidence="10">
    <location>
        <begin position="409"/>
        <end position="431"/>
    </location>
</feature>
<dbReference type="Pfam" id="PF00209">
    <property type="entry name" value="SNF"/>
    <property type="match status" value="2"/>
</dbReference>
<dbReference type="AlphaFoldDB" id="A0AAN7NKK1"/>
<feature type="binding site" evidence="6">
    <location>
        <position position="56"/>
    </location>
    <ligand>
        <name>Na(+)</name>
        <dbReference type="ChEBI" id="CHEBI:29101"/>
        <label>1</label>
    </ligand>
</feature>
<keyword evidence="5 10" id="KW-0472">Membrane</keyword>
<feature type="binding site" evidence="6">
    <location>
        <position position="356"/>
    </location>
    <ligand>
        <name>Na(+)</name>
        <dbReference type="ChEBI" id="CHEBI:29101"/>
        <label>1</label>
    </ligand>
</feature>
<feature type="binding site" evidence="6">
    <location>
        <position position="424"/>
    </location>
    <ligand>
        <name>Na(+)</name>
        <dbReference type="ChEBI" id="CHEBI:29101"/>
        <label>1</label>
    </ligand>
</feature>
<dbReference type="InterPro" id="IPR037272">
    <property type="entry name" value="SNS_sf"/>
</dbReference>
<organism evidence="11 12">
    <name type="scientific">Mycteria americana</name>
    <name type="common">Wood stork</name>
    <dbReference type="NCBI Taxonomy" id="33587"/>
    <lineage>
        <taxon>Eukaryota</taxon>
        <taxon>Metazoa</taxon>
        <taxon>Chordata</taxon>
        <taxon>Craniata</taxon>
        <taxon>Vertebrata</taxon>
        <taxon>Euteleostomi</taxon>
        <taxon>Archelosauria</taxon>
        <taxon>Archosauria</taxon>
        <taxon>Dinosauria</taxon>
        <taxon>Saurischia</taxon>
        <taxon>Theropoda</taxon>
        <taxon>Coelurosauria</taxon>
        <taxon>Aves</taxon>
        <taxon>Neognathae</taxon>
        <taxon>Neoaves</taxon>
        <taxon>Aequornithes</taxon>
        <taxon>Ciconiiformes</taxon>
        <taxon>Ciconiidae</taxon>
        <taxon>Mycteria</taxon>
    </lineage>
</organism>
<feature type="binding site" evidence="6">
    <location>
        <position position="421"/>
    </location>
    <ligand>
        <name>Na(+)</name>
        <dbReference type="ChEBI" id="CHEBI:29101"/>
        <label>1</label>
    </ligand>
</feature>
<evidence type="ECO:0000256" key="3">
    <source>
        <dbReference type="ARBA" id="ARBA00022692"/>
    </source>
</evidence>
<feature type="transmembrane region" description="Helical" evidence="10">
    <location>
        <begin position="569"/>
        <end position="587"/>
    </location>
</feature>
<dbReference type="PRINTS" id="PR00176">
    <property type="entry name" value="NANEUSMPORT"/>
</dbReference>
<keyword evidence="12" id="KW-1185">Reference proteome</keyword>
<keyword evidence="6" id="KW-0479">Metal-binding</keyword>
<feature type="disulfide bond" evidence="7">
    <location>
        <begin position="160"/>
        <end position="169"/>
    </location>
</feature>
<gene>
    <name evidence="11" type="ORF">QYF61_002448</name>
</gene>
<feature type="binding site" evidence="6">
    <location>
        <position position="63"/>
    </location>
    <ligand>
        <name>Na(+)</name>
        <dbReference type="ChEBI" id="CHEBI:29101"/>
        <label>1</label>
    </ligand>
</feature>
<evidence type="ECO:0000256" key="7">
    <source>
        <dbReference type="PIRSR" id="PIRSR600175-2"/>
    </source>
</evidence>
<keyword evidence="8" id="KW-0769">Symport</keyword>
<feature type="transmembrane region" description="Helical" evidence="10">
    <location>
        <begin position="268"/>
        <end position="288"/>
    </location>
</feature>
<proteinExistence type="inferred from homology"/>
<keyword evidence="2 8" id="KW-0813">Transport</keyword>
<evidence type="ECO:0000313" key="12">
    <source>
        <dbReference type="Proteomes" id="UP001333110"/>
    </source>
</evidence>
<dbReference type="PANTHER" id="PTHR11616">
    <property type="entry name" value="SODIUM/CHLORIDE DEPENDENT TRANSPORTER"/>
    <property type="match status" value="1"/>
</dbReference>
<comment type="caution">
    <text evidence="11">The sequence shown here is derived from an EMBL/GenBank/DDBJ whole genome shotgun (WGS) entry which is preliminary data.</text>
</comment>
<feature type="transmembrane region" description="Helical" evidence="10">
    <location>
        <begin position="80"/>
        <end position="101"/>
    </location>
</feature>
<dbReference type="PROSITE" id="PS50267">
    <property type="entry name" value="NA_NEUROTRAN_SYMP_3"/>
    <property type="match status" value="1"/>
</dbReference>
<reference evidence="11 12" key="1">
    <citation type="journal article" date="2023" name="J. Hered.">
        <title>Chromosome-level genome of the wood stork (Mycteria americana) provides insight into avian chromosome evolution.</title>
        <authorList>
            <person name="Flamio R. Jr."/>
            <person name="Ramstad K.M."/>
        </authorList>
    </citation>
    <scope>NUCLEOTIDE SEQUENCE [LARGE SCALE GENOMIC DNA]</scope>
    <source>
        <strain evidence="11">JAX WOST 10</strain>
    </source>
</reference>
<evidence type="ECO:0000256" key="4">
    <source>
        <dbReference type="ARBA" id="ARBA00022989"/>
    </source>
</evidence>
<feature type="transmembrane region" description="Helical" evidence="10">
    <location>
        <begin position="350"/>
        <end position="371"/>
    </location>
</feature>